<evidence type="ECO:0000313" key="1">
    <source>
        <dbReference type="EMBL" id="KAA6308051.1"/>
    </source>
</evidence>
<accession>A0A5J4PH28</accession>
<feature type="non-terminal residue" evidence="1">
    <location>
        <position position="111"/>
    </location>
</feature>
<reference evidence="1" key="1">
    <citation type="submission" date="2019-03" db="EMBL/GenBank/DDBJ databases">
        <title>Single cell metagenomics reveals metabolic interactions within the superorganism composed of flagellate Streblomastix strix and complex community of Bacteroidetes bacteria on its surface.</title>
        <authorList>
            <person name="Treitli S.C."/>
            <person name="Kolisko M."/>
            <person name="Husnik F."/>
            <person name="Keeling P."/>
            <person name="Hampl V."/>
        </authorList>
    </citation>
    <scope>NUCLEOTIDE SEQUENCE</scope>
    <source>
        <strain evidence="1">STM</strain>
    </source>
</reference>
<protein>
    <submittedName>
        <fullName evidence="1">Uncharacterized protein</fullName>
    </submittedName>
</protein>
<dbReference type="EMBL" id="SNRY01008736">
    <property type="protein sequence ID" value="KAA6308051.1"/>
    <property type="molecule type" value="Genomic_DNA"/>
</dbReference>
<organism evidence="1">
    <name type="scientific">termite gut metagenome</name>
    <dbReference type="NCBI Taxonomy" id="433724"/>
    <lineage>
        <taxon>unclassified sequences</taxon>
        <taxon>metagenomes</taxon>
        <taxon>organismal metagenomes</taxon>
    </lineage>
</organism>
<name>A0A5J4PH28_9ZZZZ</name>
<sequence>MKRTLLGFFFIVTALSLSAQIQGNKVESRFSYRVPVTNEWVFYAPQYPVIQVIAKNGGNEAATTVLQLDVATDQRQNLSSFSQTITLQKGDSTQVDFSFTLSEPGFYRCTL</sequence>
<proteinExistence type="predicted"/>
<dbReference type="AlphaFoldDB" id="A0A5J4PH28"/>
<comment type="caution">
    <text evidence="1">The sequence shown here is derived from an EMBL/GenBank/DDBJ whole genome shotgun (WGS) entry which is preliminary data.</text>
</comment>
<gene>
    <name evidence="1" type="ORF">EZS27_040274</name>
</gene>